<keyword evidence="3 10" id="KW-0812">Transmembrane</keyword>
<keyword evidence="2" id="KW-0813">Transport</keyword>
<evidence type="ECO:0000256" key="4">
    <source>
        <dbReference type="ARBA" id="ARBA00022737"/>
    </source>
</evidence>
<dbReference type="Pfam" id="PF00664">
    <property type="entry name" value="ABC_membrane"/>
    <property type="match status" value="2"/>
</dbReference>
<evidence type="ECO:0000256" key="9">
    <source>
        <dbReference type="SAM" id="MobiDB-lite"/>
    </source>
</evidence>
<feature type="domain" description="ABC transmembrane type-1" evidence="12">
    <location>
        <begin position="1086"/>
        <end position="1363"/>
    </location>
</feature>
<dbReference type="OrthoDB" id="6500128at2759"/>
<keyword evidence="6" id="KW-0067">ATP-binding</keyword>
<dbReference type="PANTHER" id="PTHR24223:SF356">
    <property type="entry name" value="ATP-BINDING CASSETTE TRANSPORTER ABC4"/>
    <property type="match status" value="1"/>
</dbReference>
<evidence type="ECO:0000313" key="13">
    <source>
        <dbReference type="EMBL" id="KAE9407796.1"/>
    </source>
</evidence>
<dbReference type="PROSITE" id="PS00211">
    <property type="entry name" value="ABC_TRANSPORTER_1"/>
    <property type="match status" value="1"/>
</dbReference>
<dbReference type="InterPro" id="IPR003593">
    <property type="entry name" value="AAA+_ATPase"/>
</dbReference>
<feature type="transmembrane region" description="Helical" evidence="10">
    <location>
        <begin position="339"/>
        <end position="360"/>
    </location>
</feature>
<sequence length="1624" mass="180172">MRISKDTGLNVGFPSTVVVDARCGQVAGYSGSSVTAQLQIAVAWIEKVGGRLRRCRQFLRWCVISSIIILMSPALFHKVLSRQTYLGRSLFYSLSTIHRDQSPAVAVIFAAWPYSHCQSSKYLFRGRPSAVDRQSKDLILCLVFAYTTILSVSALLLLHNHRRWSIVHKRHVNTILFVALVVYVVRDVYPLVTYSKHPLDASHNAAAVLLWTKIILLLLDGGVQYHCLFLSFSHAHTRYVHYRSHESEISTSIGPNPEQLASPLSLLLFAFLEHVVWKAYRVDHLPATELPHLADSDRVGWLKKKWFPSLERYSSAYASASSGPQKDTKHKPSRKMPYTLVWIFRWTWLNMAVAMLSLAAGNLGSPLAINRLLFYLETNFSSSSDTETSPSSDADIRPWFWVIILFLSPITVALSMEWYLRIVLRLNVHLDALLTQLVFEHSLRIRVKADPDSVSSAKSSPNAQSPESSKKGGKSPSGRINNLVTTDLANISELRNWVLIFFQRPLEFVLSVVFLYNILGWSTFVGIGLMIALAPIPMKLINAGRKLFLERMKKTDVRVGVFTDVMSSLRMVKLFGWAGKMSRRISDVREEELRYLKKRRMFLMFSNLVNYIVPLVSVTGCFATFVCSSSTLIMKQDLTPSRVFSTLVVFERLQLHVRFMFVNLNRYYAGLISIGRIEEFLGETELIDAFDSLSASLASTVVAEDEDEDQLIGFNNATFSWSKKDEEDYEKAATATSTSTFSDAVTVAPAAAVLEETETKLEPGPVSVDDAALPTPQAQALQIRKFFLTIIDKVLFHRNSINLIIGPTGSGKTAMLLALLGEMHYIPMITLAGDNSEAAASGSGSKGSWFNLPRGSGGVAYAAQESWVQNETIRDNILFHSPFDQDRYDKVIYQCGLERDLALFDAGDLTEVGEKGLTLSGGQKARLTLARAVYSKAKVLLLDDVLAALDVHTSKWIVEKCFLGDLMNDRTVILVTHNTALTLPIARFVVTLKDGRVASQEVVRNASTEPEAEAQIEKAAATIDEEEALESEVNDEPALKKKDSVVSGKLVMDEEVQVGHVSWSAIKLYATGLGGRFPVLFFAAWLGGSILAQLTMVFQTWYLGFWASQYEGREPGDVPVALYLAGYGGIVLLTVLINCFTTLNYIYGVIRASEHIHKRLVASILGTTMRWLDKTPVSRIITRATQDINAVDISLVSSLNAFFEVCIRLLSRLAAVVLFSPVFVLPGMLLLVIGVSCGSVYFKAQMSVKREMSIAKAPVLGHFGATIAGLTSIRAYGAQKISIIEMQTRTDRHSRIARIFNNLQRWMAVRINILSAVFTASLAWYLVYVLRQSASVTGFTLNMAVSFSSAIFGFVLEFNALEARSNRRGLSFLERIDNYLNIEQEAKPSSSGEPPAYWPASGDLRVEGLSAKYSSDGPEVLHQLAFHVKSGERIGVVGRTGSGKSSLALSLLRCIHTSGDIFYDGLSINKINLEALRSKITIIPQIPELISGSLRENLDPFQEHDDLTLNDALKSAGLQTLQEDMSEKDKIKLDTMVSSGGSNFSLGQRQIIALARAIVRRSKLLILDEAIMDADRIMVLDAGSIVEFDTPLALLSNKEGRLRALVDQSHDKDVLIEMAEKKLG</sequence>
<name>A0A6A4IAW1_9AGAR</name>
<gene>
    <name evidence="13" type="ORF">BT96DRAFT_986429</name>
</gene>
<feature type="transmembrane region" description="Helical" evidence="10">
    <location>
        <begin position="1307"/>
        <end position="1327"/>
    </location>
</feature>
<protein>
    <recommendedName>
        <fullName evidence="15">P-loop containing nucleoside triphosphate hydrolase protein</fullName>
    </recommendedName>
</protein>
<dbReference type="PANTHER" id="PTHR24223">
    <property type="entry name" value="ATP-BINDING CASSETTE SUB-FAMILY C"/>
    <property type="match status" value="1"/>
</dbReference>
<dbReference type="SMART" id="SM00382">
    <property type="entry name" value="AAA"/>
    <property type="match status" value="2"/>
</dbReference>
<dbReference type="InterPro" id="IPR050173">
    <property type="entry name" value="ABC_transporter_C-like"/>
</dbReference>
<organism evidence="13 14">
    <name type="scientific">Gymnopus androsaceus JB14</name>
    <dbReference type="NCBI Taxonomy" id="1447944"/>
    <lineage>
        <taxon>Eukaryota</taxon>
        <taxon>Fungi</taxon>
        <taxon>Dikarya</taxon>
        <taxon>Basidiomycota</taxon>
        <taxon>Agaricomycotina</taxon>
        <taxon>Agaricomycetes</taxon>
        <taxon>Agaricomycetidae</taxon>
        <taxon>Agaricales</taxon>
        <taxon>Marasmiineae</taxon>
        <taxon>Omphalotaceae</taxon>
        <taxon>Gymnopus</taxon>
    </lineage>
</organism>
<feature type="transmembrane region" description="Helical" evidence="10">
    <location>
        <begin position="58"/>
        <end position="76"/>
    </location>
</feature>
<evidence type="ECO:0000256" key="2">
    <source>
        <dbReference type="ARBA" id="ARBA00022448"/>
    </source>
</evidence>
<comment type="subcellular location">
    <subcellularLocation>
        <location evidence="1">Membrane</location>
        <topology evidence="1">Multi-pass membrane protein</topology>
    </subcellularLocation>
</comment>
<dbReference type="InterPro" id="IPR003439">
    <property type="entry name" value="ABC_transporter-like_ATP-bd"/>
</dbReference>
<keyword evidence="7 10" id="KW-1133">Transmembrane helix</keyword>
<keyword evidence="14" id="KW-1185">Reference proteome</keyword>
<dbReference type="GO" id="GO:0016020">
    <property type="term" value="C:membrane"/>
    <property type="evidence" value="ECO:0007669"/>
    <property type="project" value="UniProtKB-SubCell"/>
</dbReference>
<dbReference type="SUPFAM" id="SSF90123">
    <property type="entry name" value="ABC transporter transmembrane region"/>
    <property type="match status" value="2"/>
</dbReference>
<dbReference type="GO" id="GO:0140359">
    <property type="term" value="F:ABC-type transporter activity"/>
    <property type="evidence" value="ECO:0007669"/>
    <property type="project" value="InterPro"/>
</dbReference>
<feature type="transmembrane region" description="Helical" evidence="10">
    <location>
        <begin position="170"/>
        <end position="189"/>
    </location>
</feature>
<evidence type="ECO:0008006" key="15">
    <source>
        <dbReference type="Google" id="ProtNLM"/>
    </source>
</evidence>
<dbReference type="Gene3D" id="3.40.50.300">
    <property type="entry name" value="P-loop containing nucleotide triphosphate hydrolases"/>
    <property type="match status" value="2"/>
</dbReference>
<evidence type="ECO:0000256" key="1">
    <source>
        <dbReference type="ARBA" id="ARBA00004141"/>
    </source>
</evidence>
<keyword evidence="8 10" id="KW-0472">Membrane</keyword>
<feature type="transmembrane region" description="Helical" evidence="10">
    <location>
        <begin position="1339"/>
        <end position="1361"/>
    </location>
</feature>
<dbReference type="InterPro" id="IPR036640">
    <property type="entry name" value="ABC1_TM_sf"/>
</dbReference>
<dbReference type="FunFam" id="1.20.1560.10:FF:000013">
    <property type="entry name" value="ABC transporter C family member 2"/>
    <property type="match status" value="1"/>
</dbReference>
<feature type="domain" description="ABC transporter" evidence="11">
    <location>
        <begin position="766"/>
        <end position="1019"/>
    </location>
</feature>
<evidence type="ECO:0000259" key="11">
    <source>
        <dbReference type="PROSITE" id="PS50893"/>
    </source>
</evidence>
<evidence type="ECO:0000256" key="7">
    <source>
        <dbReference type="ARBA" id="ARBA00022989"/>
    </source>
</evidence>
<reference evidence="13" key="1">
    <citation type="journal article" date="2019" name="Environ. Microbiol.">
        <title>Fungal ecological strategies reflected in gene transcription - a case study of two litter decomposers.</title>
        <authorList>
            <person name="Barbi F."/>
            <person name="Kohler A."/>
            <person name="Barry K."/>
            <person name="Baskaran P."/>
            <person name="Daum C."/>
            <person name="Fauchery L."/>
            <person name="Ihrmark K."/>
            <person name="Kuo A."/>
            <person name="LaButti K."/>
            <person name="Lipzen A."/>
            <person name="Morin E."/>
            <person name="Grigoriev I.V."/>
            <person name="Henrissat B."/>
            <person name="Lindahl B."/>
            <person name="Martin F."/>
        </authorList>
    </citation>
    <scope>NUCLEOTIDE SEQUENCE</scope>
    <source>
        <strain evidence="13">JB14</strain>
    </source>
</reference>
<dbReference type="GO" id="GO:0016887">
    <property type="term" value="F:ATP hydrolysis activity"/>
    <property type="evidence" value="ECO:0007669"/>
    <property type="project" value="InterPro"/>
</dbReference>
<feature type="compositionally biased region" description="Polar residues" evidence="9">
    <location>
        <begin position="453"/>
        <end position="464"/>
    </location>
</feature>
<feature type="domain" description="ABC transporter" evidence="11">
    <location>
        <begin position="1404"/>
        <end position="1622"/>
    </location>
</feature>
<proteinExistence type="predicted"/>
<feature type="transmembrane region" description="Helical" evidence="10">
    <location>
        <begin position="1122"/>
        <end position="1150"/>
    </location>
</feature>
<evidence type="ECO:0000256" key="6">
    <source>
        <dbReference type="ARBA" id="ARBA00022840"/>
    </source>
</evidence>
<dbReference type="Gene3D" id="1.20.1560.10">
    <property type="entry name" value="ABC transporter type 1, transmembrane domain"/>
    <property type="match status" value="2"/>
</dbReference>
<dbReference type="InterPro" id="IPR011527">
    <property type="entry name" value="ABC1_TM_dom"/>
</dbReference>
<keyword evidence="4" id="KW-0677">Repeat</keyword>
<feature type="transmembrane region" description="Helical" evidence="10">
    <location>
        <begin position="611"/>
        <end position="634"/>
    </location>
</feature>
<evidence type="ECO:0000256" key="10">
    <source>
        <dbReference type="SAM" id="Phobius"/>
    </source>
</evidence>
<feature type="domain" description="ABC transmembrane type-1" evidence="12">
    <location>
        <begin position="351"/>
        <end position="669"/>
    </location>
</feature>
<feature type="transmembrane region" description="Helical" evidence="10">
    <location>
        <begin position="1216"/>
        <end position="1242"/>
    </location>
</feature>
<dbReference type="InterPro" id="IPR027417">
    <property type="entry name" value="P-loop_NTPase"/>
</dbReference>
<dbReference type="SUPFAM" id="SSF52540">
    <property type="entry name" value="P-loop containing nucleoside triphosphate hydrolases"/>
    <property type="match status" value="2"/>
</dbReference>
<dbReference type="Pfam" id="PF00005">
    <property type="entry name" value="ABC_tran"/>
    <property type="match status" value="2"/>
</dbReference>
<dbReference type="InterPro" id="IPR017871">
    <property type="entry name" value="ABC_transporter-like_CS"/>
</dbReference>
<evidence type="ECO:0000259" key="12">
    <source>
        <dbReference type="PROSITE" id="PS50929"/>
    </source>
</evidence>
<feature type="transmembrane region" description="Helical" evidence="10">
    <location>
        <begin position="508"/>
        <end position="536"/>
    </location>
</feature>
<dbReference type="PROSITE" id="PS50929">
    <property type="entry name" value="ABC_TM1F"/>
    <property type="match status" value="2"/>
</dbReference>
<feature type="transmembrane region" description="Helical" evidence="10">
    <location>
        <begin position="201"/>
        <end position="219"/>
    </location>
</feature>
<keyword evidence="5" id="KW-0547">Nucleotide-binding</keyword>
<evidence type="ECO:0000256" key="8">
    <source>
        <dbReference type="ARBA" id="ARBA00023136"/>
    </source>
</evidence>
<accession>A0A6A4IAW1</accession>
<feature type="transmembrane region" description="Helical" evidence="10">
    <location>
        <begin position="137"/>
        <end position="158"/>
    </location>
</feature>
<dbReference type="GO" id="GO:0005524">
    <property type="term" value="F:ATP binding"/>
    <property type="evidence" value="ECO:0007669"/>
    <property type="project" value="UniProtKB-KW"/>
</dbReference>
<dbReference type="EMBL" id="ML769394">
    <property type="protein sequence ID" value="KAE9407796.1"/>
    <property type="molecule type" value="Genomic_DNA"/>
</dbReference>
<feature type="transmembrane region" description="Helical" evidence="10">
    <location>
        <begin position="399"/>
        <end position="420"/>
    </location>
</feature>
<evidence type="ECO:0000256" key="5">
    <source>
        <dbReference type="ARBA" id="ARBA00022741"/>
    </source>
</evidence>
<feature type="transmembrane region" description="Helical" evidence="10">
    <location>
        <begin position="1077"/>
        <end position="1102"/>
    </location>
</feature>
<dbReference type="CDD" id="cd18604">
    <property type="entry name" value="ABC_6TM_VMR1_D2_like"/>
    <property type="match status" value="1"/>
</dbReference>
<dbReference type="PROSITE" id="PS50893">
    <property type="entry name" value="ABC_TRANSPORTER_2"/>
    <property type="match status" value="2"/>
</dbReference>
<evidence type="ECO:0000256" key="3">
    <source>
        <dbReference type="ARBA" id="ARBA00022692"/>
    </source>
</evidence>
<feature type="region of interest" description="Disordered" evidence="9">
    <location>
        <begin position="452"/>
        <end position="478"/>
    </location>
</feature>
<dbReference type="Proteomes" id="UP000799118">
    <property type="component" value="Unassembled WGS sequence"/>
</dbReference>
<dbReference type="CDD" id="cd18596">
    <property type="entry name" value="ABC_6TM_VMR1_D1_like"/>
    <property type="match status" value="1"/>
</dbReference>
<dbReference type="CDD" id="cd03250">
    <property type="entry name" value="ABCC_MRP_domain1"/>
    <property type="match status" value="1"/>
</dbReference>
<evidence type="ECO:0000313" key="14">
    <source>
        <dbReference type="Proteomes" id="UP000799118"/>
    </source>
</evidence>